<gene>
    <name evidence="3" type="ORF">C1H46_029389</name>
</gene>
<dbReference type="InterPro" id="IPR010341">
    <property type="entry name" value="DUF936_pln"/>
</dbReference>
<dbReference type="InterPro" id="IPR048297">
    <property type="entry name" value="DUF936_dom_pln"/>
</dbReference>
<evidence type="ECO:0000313" key="3">
    <source>
        <dbReference type="EMBL" id="TQD85105.1"/>
    </source>
</evidence>
<dbReference type="AlphaFoldDB" id="A0A540LF53"/>
<comment type="caution">
    <text evidence="3">The sequence shown here is derived from an EMBL/GenBank/DDBJ whole genome shotgun (WGS) entry which is preliminary data.</text>
</comment>
<dbReference type="STRING" id="106549.A0A540LF53"/>
<dbReference type="Proteomes" id="UP000315295">
    <property type="component" value="Unassembled WGS sequence"/>
</dbReference>
<reference evidence="3 4" key="1">
    <citation type="journal article" date="2019" name="G3 (Bethesda)">
        <title>Sequencing of a Wild Apple (Malus baccata) Genome Unravels the Differences Between Cultivated and Wild Apple Species Regarding Disease Resistance and Cold Tolerance.</title>
        <authorList>
            <person name="Chen X."/>
        </authorList>
    </citation>
    <scope>NUCLEOTIDE SEQUENCE [LARGE SCALE GENOMIC DNA]</scope>
    <source>
        <strain evidence="4">cv. Shandingzi</strain>
        <tissue evidence="3">Leaves</tissue>
    </source>
</reference>
<dbReference type="EMBL" id="VIEB01000611">
    <property type="protein sequence ID" value="TQD85105.1"/>
    <property type="molecule type" value="Genomic_DNA"/>
</dbReference>
<proteinExistence type="predicted"/>
<evidence type="ECO:0000259" key="2">
    <source>
        <dbReference type="Pfam" id="PF06075"/>
    </source>
</evidence>
<evidence type="ECO:0000313" key="4">
    <source>
        <dbReference type="Proteomes" id="UP000315295"/>
    </source>
</evidence>
<dbReference type="PANTHER" id="PTHR31928">
    <property type="entry name" value="EXPRESSED PROTEIN"/>
    <property type="match status" value="1"/>
</dbReference>
<name>A0A540LF53_MALBA</name>
<evidence type="ECO:0000256" key="1">
    <source>
        <dbReference type="SAM" id="MobiDB-lite"/>
    </source>
</evidence>
<keyword evidence="4" id="KW-1185">Reference proteome</keyword>
<organism evidence="3 4">
    <name type="scientific">Malus baccata</name>
    <name type="common">Siberian crab apple</name>
    <name type="synonym">Pyrus baccata</name>
    <dbReference type="NCBI Taxonomy" id="106549"/>
    <lineage>
        <taxon>Eukaryota</taxon>
        <taxon>Viridiplantae</taxon>
        <taxon>Streptophyta</taxon>
        <taxon>Embryophyta</taxon>
        <taxon>Tracheophyta</taxon>
        <taxon>Spermatophyta</taxon>
        <taxon>Magnoliopsida</taxon>
        <taxon>eudicotyledons</taxon>
        <taxon>Gunneridae</taxon>
        <taxon>Pentapetalae</taxon>
        <taxon>rosids</taxon>
        <taxon>fabids</taxon>
        <taxon>Rosales</taxon>
        <taxon>Rosaceae</taxon>
        <taxon>Amygdaloideae</taxon>
        <taxon>Maleae</taxon>
        <taxon>Malus</taxon>
    </lineage>
</organism>
<protein>
    <recommendedName>
        <fullName evidence="2">DUF936 domain-containing protein</fullName>
    </recommendedName>
</protein>
<dbReference type="Pfam" id="PF06075">
    <property type="entry name" value="DUF936"/>
    <property type="match status" value="1"/>
</dbReference>
<accession>A0A540LF53</accession>
<sequence length="226" mass="24269">MASLTPGVLPKLLENAGNKNVKVTGEHRSAVLQVIEIVPCPGGGDDDENDPWNWNSRPRGFLLKLSDSVHSAYVSIAEEDDLNLIYSDKVQLGKLVYVSRLESASPVPVLRGLKVVAVPKCKSKSAPSSAPLVCVGNPDPILHLPKPKAKTRSSKLSTLSPQTKNKTKVAVVVDSSTTTRRLSLDSARRAWDAGTKTTSASHSHHFKSRTKQFSSPPCPAVCSLSL</sequence>
<feature type="region of interest" description="Disordered" evidence="1">
    <location>
        <begin position="187"/>
        <end position="218"/>
    </location>
</feature>
<feature type="domain" description="DUF936" evidence="2">
    <location>
        <begin position="4"/>
        <end position="119"/>
    </location>
</feature>
<dbReference type="PANTHER" id="PTHR31928:SF7">
    <property type="entry name" value="FACTOR 1-DELTA, PUTATIVE (DUF936)-RELATED"/>
    <property type="match status" value="1"/>
</dbReference>